<keyword evidence="2" id="KW-1133">Transmembrane helix</keyword>
<proteinExistence type="predicted"/>
<feature type="region of interest" description="Disordered" evidence="1">
    <location>
        <begin position="354"/>
        <end position="394"/>
    </location>
</feature>
<evidence type="ECO:0008006" key="5">
    <source>
        <dbReference type="Google" id="ProtNLM"/>
    </source>
</evidence>
<evidence type="ECO:0000256" key="1">
    <source>
        <dbReference type="SAM" id="MobiDB-lite"/>
    </source>
</evidence>
<gene>
    <name evidence="3" type="ORF">rosag_08710</name>
</gene>
<dbReference type="InterPro" id="IPR011990">
    <property type="entry name" value="TPR-like_helical_dom_sf"/>
</dbReference>
<feature type="transmembrane region" description="Helical" evidence="2">
    <location>
        <begin position="182"/>
        <end position="202"/>
    </location>
</feature>
<feature type="compositionally biased region" description="Low complexity" evidence="1">
    <location>
        <begin position="370"/>
        <end position="394"/>
    </location>
</feature>
<feature type="compositionally biased region" description="Low complexity" evidence="1">
    <location>
        <begin position="148"/>
        <end position="166"/>
    </location>
</feature>
<evidence type="ECO:0000256" key="2">
    <source>
        <dbReference type="SAM" id="Phobius"/>
    </source>
</evidence>
<evidence type="ECO:0000313" key="4">
    <source>
        <dbReference type="Proteomes" id="UP001161325"/>
    </source>
</evidence>
<keyword evidence="2" id="KW-0812">Transmembrane</keyword>
<dbReference type="Gene3D" id="1.25.40.10">
    <property type="entry name" value="Tetratricopeptide repeat domain"/>
    <property type="match status" value="1"/>
</dbReference>
<dbReference type="Proteomes" id="UP001161325">
    <property type="component" value="Unassembled WGS sequence"/>
</dbReference>
<dbReference type="SUPFAM" id="SSF48452">
    <property type="entry name" value="TPR-like"/>
    <property type="match status" value="1"/>
</dbReference>
<protein>
    <recommendedName>
        <fullName evidence="5">Tetratricopeptide repeat protein</fullName>
    </recommendedName>
</protein>
<keyword evidence="4" id="KW-1185">Reference proteome</keyword>
<feature type="compositionally biased region" description="Low complexity" evidence="1">
    <location>
        <begin position="354"/>
        <end position="363"/>
    </location>
</feature>
<dbReference type="AlphaFoldDB" id="A0AA37V9E7"/>
<comment type="caution">
    <text evidence="3">The sequence shown here is derived from an EMBL/GenBank/DDBJ whole genome shotgun (WGS) entry which is preliminary data.</text>
</comment>
<dbReference type="RefSeq" id="WP_284348809.1">
    <property type="nucleotide sequence ID" value="NZ_BRXS01000001.1"/>
</dbReference>
<keyword evidence="2" id="KW-0472">Membrane</keyword>
<accession>A0AA37V9E7</accession>
<dbReference type="EMBL" id="BRXS01000001">
    <property type="protein sequence ID" value="GLC24358.1"/>
    <property type="molecule type" value="Genomic_DNA"/>
</dbReference>
<evidence type="ECO:0000313" key="3">
    <source>
        <dbReference type="EMBL" id="GLC24358.1"/>
    </source>
</evidence>
<organism evidence="3 4">
    <name type="scientific">Roseisolibacter agri</name>
    <dbReference type="NCBI Taxonomy" id="2014610"/>
    <lineage>
        <taxon>Bacteria</taxon>
        <taxon>Pseudomonadati</taxon>
        <taxon>Gemmatimonadota</taxon>
        <taxon>Gemmatimonadia</taxon>
        <taxon>Gemmatimonadales</taxon>
        <taxon>Gemmatimonadaceae</taxon>
        <taxon>Roseisolibacter</taxon>
    </lineage>
</organism>
<name>A0AA37V9E7_9BACT</name>
<feature type="region of interest" description="Disordered" evidence="1">
    <location>
        <begin position="131"/>
        <end position="166"/>
    </location>
</feature>
<reference evidence="3" key="1">
    <citation type="submission" date="2022-08" db="EMBL/GenBank/DDBJ databases">
        <title>Draft genome sequencing of Roseisolibacter agri AW1220.</title>
        <authorList>
            <person name="Tobiishi Y."/>
            <person name="Tonouchi A."/>
        </authorList>
    </citation>
    <scope>NUCLEOTIDE SEQUENCE</scope>
    <source>
        <strain evidence="3">AW1220</strain>
    </source>
</reference>
<sequence>MTTPNHRTAMAALDAARPLITRLDPTRHPEEVAADLIEAWGAVETSLRALLGGSGLGGQALVGEVRQRGLLDYRHAHDLLGFLAARDRASRQGYRPDHADVDAARSGFQSLEAALGLGIGAPTGVHRAVGPLPPPGAAPGTPAPLPPAAVGARPGPGLGAPAPDVPLDPVARRTPFRRPSRSVLVVGIVALAAILAGAYWWMSESQSPRALERGVVAYQAGQKDIARREFQAAADDHPELALPRVWLARLAREDGDLPRATNEVTRAIQNEPANAIALREMGQLQLQVNRPDLAINFLRRAIEANNADRVAQGWMACALTRQGNVQLAQSFAQRAGQGDWSGCVNAAPTMPMAPGQMPGQMPGQLPPAAYPAAPYPQGAVPQQYPAPQGVAPRP</sequence>
<feature type="compositionally biased region" description="Pro residues" evidence="1">
    <location>
        <begin position="131"/>
        <end position="147"/>
    </location>
</feature>